<comment type="similarity">
    <text evidence="9">Belongs to the MntA antitoxin family.</text>
</comment>
<proteinExistence type="inferred from homology"/>
<evidence type="ECO:0000256" key="3">
    <source>
        <dbReference type="ARBA" id="ARBA00022679"/>
    </source>
</evidence>
<keyword evidence="7" id="KW-0067">ATP-binding</keyword>
<dbReference type="AlphaFoldDB" id="A0A7C4Q8L7"/>
<evidence type="ECO:0000256" key="1">
    <source>
        <dbReference type="ARBA" id="ARBA00001946"/>
    </source>
</evidence>
<dbReference type="GO" id="GO:0046872">
    <property type="term" value="F:metal ion binding"/>
    <property type="evidence" value="ECO:0007669"/>
    <property type="project" value="UniProtKB-KW"/>
</dbReference>
<dbReference type="CDD" id="cd05403">
    <property type="entry name" value="NT_KNTase_like"/>
    <property type="match status" value="1"/>
</dbReference>
<dbReference type="PANTHER" id="PTHR33571:SF14">
    <property type="entry name" value="PROTEIN ADENYLYLTRANSFERASE MJ0435-RELATED"/>
    <property type="match status" value="1"/>
</dbReference>
<dbReference type="GO" id="GO:0005524">
    <property type="term" value="F:ATP binding"/>
    <property type="evidence" value="ECO:0007669"/>
    <property type="project" value="UniProtKB-KW"/>
</dbReference>
<dbReference type="InterPro" id="IPR002934">
    <property type="entry name" value="Polymerase_NTP_transf_dom"/>
</dbReference>
<dbReference type="SUPFAM" id="SSF81301">
    <property type="entry name" value="Nucleotidyltransferase"/>
    <property type="match status" value="1"/>
</dbReference>
<sequence>MTAMDLEEIRRYVPQIYQIAAKFGISKIFIVGSVARGDQTLHSDLDLLIEIEEGTPLFNVAGFAYECERLIGKKIDVIPLSVIEKQSDQNFYKKIRKEAVPI</sequence>
<accession>A0A7C4Q8L7</accession>
<keyword evidence="2" id="KW-1277">Toxin-antitoxin system</keyword>
<evidence type="ECO:0000256" key="5">
    <source>
        <dbReference type="ARBA" id="ARBA00022723"/>
    </source>
</evidence>
<evidence type="ECO:0000256" key="2">
    <source>
        <dbReference type="ARBA" id="ARBA00022649"/>
    </source>
</evidence>
<comment type="caution">
    <text evidence="11">The sequence shown here is derived from an EMBL/GenBank/DDBJ whole genome shotgun (WGS) entry which is preliminary data.</text>
</comment>
<dbReference type="EMBL" id="DSXR01000053">
    <property type="protein sequence ID" value="HGS87074.1"/>
    <property type="molecule type" value="Genomic_DNA"/>
</dbReference>
<keyword evidence="8" id="KW-0460">Magnesium</keyword>
<evidence type="ECO:0000256" key="9">
    <source>
        <dbReference type="ARBA" id="ARBA00038276"/>
    </source>
</evidence>
<comment type="cofactor">
    <cofactor evidence="1">
        <name>Mg(2+)</name>
        <dbReference type="ChEBI" id="CHEBI:18420"/>
    </cofactor>
</comment>
<name>A0A7C4Q8L7_9CHLR</name>
<keyword evidence="5" id="KW-0479">Metal-binding</keyword>
<reference evidence="11" key="1">
    <citation type="journal article" date="2020" name="mSystems">
        <title>Genome- and Community-Level Interaction Insights into Carbon Utilization and Element Cycling Functions of Hydrothermarchaeota in Hydrothermal Sediment.</title>
        <authorList>
            <person name="Zhou Z."/>
            <person name="Liu Y."/>
            <person name="Xu W."/>
            <person name="Pan J."/>
            <person name="Luo Z.H."/>
            <person name="Li M."/>
        </authorList>
    </citation>
    <scope>NUCLEOTIDE SEQUENCE [LARGE SCALE GENOMIC DNA]</scope>
    <source>
        <strain evidence="11">SpSt-556</strain>
    </source>
</reference>
<keyword evidence="3 11" id="KW-0808">Transferase</keyword>
<evidence type="ECO:0000256" key="8">
    <source>
        <dbReference type="ARBA" id="ARBA00022842"/>
    </source>
</evidence>
<keyword evidence="6" id="KW-0547">Nucleotide-binding</keyword>
<keyword evidence="4" id="KW-0548">Nucleotidyltransferase</keyword>
<gene>
    <name evidence="11" type="ORF">ENT17_05580</name>
</gene>
<evidence type="ECO:0000256" key="6">
    <source>
        <dbReference type="ARBA" id="ARBA00022741"/>
    </source>
</evidence>
<feature type="domain" description="Polymerase nucleotidyl transferase" evidence="10">
    <location>
        <begin position="14"/>
        <end position="96"/>
    </location>
</feature>
<evidence type="ECO:0000313" key="11">
    <source>
        <dbReference type="EMBL" id="HGS87074.1"/>
    </source>
</evidence>
<dbReference type="Gene3D" id="3.30.460.10">
    <property type="entry name" value="Beta Polymerase, domain 2"/>
    <property type="match status" value="1"/>
</dbReference>
<dbReference type="InterPro" id="IPR052038">
    <property type="entry name" value="Type-VII_TA_antitoxin"/>
</dbReference>
<evidence type="ECO:0000256" key="4">
    <source>
        <dbReference type="ARBA" id="ARBA00022695"/>
    </source>
</evidence>
<organism evidence="11">
    <name type="scientific">Bellilinea caldifistulae</name>
    <dbReference type="NCBI Taxonomy" id="360411"/>
    <lineage>
        <taxon>Bacteria</taxon>
        <taxon>Bacillati</taxon>
        <taxon>Chloroflexota</taxon>
        <taxon>Anaerolineae</taxon>
        <taxon>Anaerolineales</taxon>
        <taxon>Anaerolineaceae</taxon>
        <taxon>Bellilinea</taxon>
    </lineage>
</organism>
<dbReference type="PANTHER" id="PTHR33571">
    <property type="entry name" value="SSL8005 PROTEIN"/>
    <property type="match status" value="1"/>
</dbReference>
<dbReference type="GO" id="GO:0016779">
    <property type="term" value="F:nucleotidyltransferase activity"/>
    <property type="evidence" value="ECO:0007669"/>
    <property type="project" value="UniProtKB-KW"/>
</dbReference>
<dbReference type="Pfam" id="PF01909">
    <property type="entry name" value="NTP_transf_2"/>
    <property type="match status" value="1"/>
</dbReference>
<protein>
    <submittedName>
        <fullName evidence="11">Nucleotidyltransferase</fullName>
    </submittedName>
</protein>
<evidence type="ECO:0000259" key="10">
    <source>
        <dbReference type="Pfam" id="PF01909"/>
    </source>
</evidence>
<evidence type="ECO:0000256" key="7">
    <source>
        <dbReference type="ARBA" id="ARBA00022840"/>
    </source>
</evidence>
<dbReference type="InterPro" id="IPR043519">
    <property type="entry name" value="NT_sf"/>
</dbReference>